<name>A0AAV4MIC0_9ARAC</name>
<keyword evidence="2" id="KW-1185">Reference proteome</keyword>
<protein>
    <recommendedName>
        <fullName evidence="3">HAT C-terminal dimerisation domain-containing protein</fullName>
    </recommendedName>
</protein>
<dbReference type="AlphaFoldDB" id="A0AAV4MIC0"/>
<evidence type="ECO:0008006" key="3">
    <source>
        <dbReference type="Google" id="ProtNLM"/>
    </source>
</evidence>
<gene>
    <name evidence="1" type="ORF">CDAR_613901</name>
</gene>
<evidence type="ECO:0000313" key="1">
    <source>
        <dbReference type="EMBL" id="GIX71766.1"/>
    </source>
</evidence>
<proteinExistence type="predicted"/>
<comment type="caution">
    <text evidence="1">The sequence shown here is derived from an EMBL/GenBank/DDBJ whole genome shotgun (WGS) entry which is preliminary data.</text>
</comment>
<reference evidence="1 2" key="1">
    <citation type="submission" date="2021-06" db="EMBL/GenBank/DDBJ databases">
        <title>Caerostris darwini draft genome.</title>
        <authorList>
            <person name="Kono N."/>
            <person name="Arakawa K."/>
        </authorList>
    </citation>
    <scope>NUCLEOTIDE SEQUENCE [LARGE SCALE GENOMIC DNA]</scope>
</reference>
<organism evidence="1 2">
    <name type="scientific">Caerostris darwini</name>
    <dbReference type="NCBI Taxonomy" id="1538125"/>
    <lineage>
        <taxon>Eukaryota</taxon>
        <taxon>Metazoa</taxon>
        <taxon>Ecdysozoa</taxon>
        <taxon>Arthropoda</taxon>
        <taxon>Chelicerata</taxon>
        <taxon>Arachnida</taxon>
        <taxon>Araneae</taxon>
        <taxon>Araneomorphae</taxon>
        <taxon>Entelegynae</taxon>
        <taxon>Araneoidea</taxon>
        <taxon>Araneidae</taxon>
        <taxon>Caerostris</taxon>
    </lineage>
</organism>
<sequence length="115" mass="13508">MDFATKIVACDEDCCRYFDPASTLMSMVWSASILAPLVNAQFLFSTEKKETVYRLIIDWLQWCATVKVEKYFSETKQTTKNRHRGKLLNCIVYLQVNARPNVAKNIFDLLKKFRW</sequence>
<evidence type="ECO:0000313" key="2">
    <source>
        <dbReference type="Proteomes" id="UP001054837"/>
    </source>
</evidence>
<dbReference type="EMBL" id="BPLQ01000481">
    <property type="protein sequence ID" value="GIX71766.1"/>
    <property type="molecule type" value="Genomic_DNA"/>
</dbReference>
<dbReference type="Proteomes" id="UP001054837">
    <property type="component" value="Unassembled WGS sequence"/>
</dbReference>
<accession>A0AAV4MIC0</accession>